<organism evidence="15 16">
    <name type="scientific">Enterococcus rotai</name>
    <dbReference type="NCBI Taxonomy" id="118060"/>
    <lineage>
        <taxon>Bacteria</taxon>
        <taxon>Bacillati</taxon>
        <taxon>Bacillota</taxon>
        <taxon>Bacilli</taxon>
        <taxon>Lactobacillales</taxon>
        <taxon>Enterococcaceae</taxon>
        <taxon>Enterococcus</taxon>
    </lineage>
</organism>
<keyword evidence="3" id="KW-1003">Cell membrane</keyword>
<dbReference type="STRING" id="118060.ATZ35_13040"/>
<feature type="transmembrane region" description="Helical" evidence="13">
    <location>
        <begin position="89"/>
        <end position="109"/>
    </location>
</feature>
<comment type="similarity">
    <text evidence="2">Belongs to the LytR/CpsA/Psr (LCP) family.</text>
</comment>
<dbReference type="NCBIfam" id="TIGR00350">
    <property type="entry name" value="lytR_cpsA_psr"/>
    <property type="match status" value="1"/>
</dbReference>
<dbReference type="RefSeq" id="WP_208927635.1">
    <property type="nucleotide sequence ID" value="NZ_CP013655.1"/>
</dbReference>
<keyword evidence="16" id="KW-1185">Reference proteome</keyword>
<dbReference type="Pfam" id="PF03816">
    <property type="entry name" value="LytR_cpsA_psr"/>
    <property type="match status" value="1"/>
</dbReference>
<evidence type="ECO:0000256" key="13">
    <source>
        <dbReference type="SAM" id="Phobius"/>
    </source>
</evidence>
<comment type="subcellular location">
    <subcellularLocation>
        <location evidence="1">Cell membrane</location>
        <topology evidence="1">Single-pass type II membrane protein</topology>
    </subcellularLocation>
</comment>
<accession>A0A0U2NSI9</accession>
<keyword evidence="4 13" id="KW-0812">Transmembrane</keyword>
<dbReference type="Proteomes" id="UP000067523">
    <property type="component" value="Chromosome"/>
</dbReference>
<evidence type="ECO:0000256" key="2">
    <source>
        <dbReference type="ARBA" id="ARBA00006068"/>
    </source>
</evidence>
<dbReference type="GO" id="GO:0005886">
    <property type="term" value="C:plasma membrane"/>
    <property type="evidence" value="ECO:0007669"/>
    <property type="project" value="UniProtKB-SubCell"/>
</dbReference>
<evidence type="ECO:0000256" key="6">
    <source>
        <dbReference type="ARBA" id="ARBA00022989"/>
    </source>
</evidence>
<dbReference type="InterPro" id="IPR004474">
    <property type="entry name" value="LytR_CpsA_psr"/>
</dbReference>
<evidence type="ECO:0000256" key="9">
    <source>
        <dbReference type="ARBA" id="ARBA00023163"/>
    </source>
</evidence>
<dbReference type="KEGG" id="erx:ATZ35_13040"/>
<keyword evidence="9" id="KW-0804">Transcription</keyword>
<sequence>MSRVDRYKHIHDKAKPIEEKNSFNPRKEKNHSEEPRQSYYRGLETFPDQEPTEHQENYSGQDNSNGPSKQIPKKEKKPKKIRKKRRFSWPKRIALFFVLLIVLAVGFFFKGKSYAENDASLPKEALETFNGVKSANGANNILILGSDTRGEDAGRADTIMVLQLDGPSKKPKLISFMRDIFVDIPGYDANKINASYALGGADLVRQTLAENFNIQCRYYAKVDFQSFEKIVDSMFPSGVKIDAEKDLNLDGVDIAKGQQSMDGHTLLQYSRFRKDEEGDFGRVRRQQQVMSAVMGQLKNPLALLRTPESLGRLVGYMSTDIPTTFMLKNGPSLMLKGGSGIERLAVPVEGSWSNDESYYAGSILQIDLETNQKAVQEFLGQ</sequence>
<feature type="compositionally biased region" description="Polar residues" evidence="12">
    <location>
        <begin position="57"/>
        <end position="68"/>
    </location>
</feature>
<dbReference type="Gene3D" id="3.40.630.190">
    <property type="entry name" value="LCP protein"/>
    <property type="match status" value="1"/>
</dbReference>
<feature type="compositionally biased region" description="Basic residues" evidence="12">
    <location>
        <begin position="74"/>
        <end position="83"/>
    </location>
</feature>
<feature type="domain" description="Cell envelope-related transcriptional attenuator" evidence="14">
    <location>
        <begin position="155"/>
        <end position="298"/>
    </location>
</feature>
<evidence type="ECO:0000256" key="12">
    <source>
        <dbReference type="SAM" id="MobiDB-lite"/>
    </source>
</evidence>
<proteinExistence type="inferred from homology"/>
<evidence type="ECO:0000256" key="8">
    <source>
        <dbReference type="ARBA" id="ARBA00023136"/>
    </source>
</evidence>
<gene>
    <name evidence="15" type="ORF">ATZ35_13040</name>
</gene>
<evidence type="ECO:0000256" key="4">
    <source>
        <dbReference type="ARBA" id="ARBA00022692"/>
    </source>
</evidence>
<comment type="function">
    <text evidence="10">Involved in SarA attenuation. Affects resistance to oxacillin and teicoplanin, as well as the synthesis of virulence factors.</text>
</comment>
<dbReference type="PANTHER" id="PTHR33392">
    <property type="entry name" value="POLYISOPRENYL-TEICHOIC ACID--PEPTIDOGLYCAN TEICHOIC ACID TRANSFERASE TAGU"/>
    <property type="match status" value="1"/>
</dbReference>
<evidence type="ECO:0000256" key="1">
    <source>
        <dbReference type="ARBA" id="ARBA00004401"/>
    </source>
</evidence>
<keyword evidence="7" id="KW-0805">Transcription regulation</keyword>
<dbReference type="AlphaFoldDB" id="A0A0U2NSI9"/>
<keyword evidence="5" id="KW-0735">Signal-anchor</keyword>
<evidence type="ECO:0000256" key="5">
    <source>
        <dbReference type="ARBA" id="ARBA00022968"/>
    </source>
</evidence>
<dbReference type="EMBL" id="CP013655">
    <property type="protein sequence ID" value="ALS38034.1"/>
    <property type="molecule type" value="Genomic_DNA"/>
</dbReference>
<evidence type="ECO:0000256" key="7">
    <source>
        <dbReference type="ARBA" id="ARBA00023015"/>
    </source>
</evidence>
<protein>
    <recommendedName>
        <fullName evidence="11">Regulatory protein MsrR</fullName>
    </recommendedName>
</protein>
<evidence type="ECO:0000256" key="11">
    <source>
        <dbReference type="ARBA" id="ARBA00040752"/>
    </source>
</evidence>
<feature type="compositionally biased region" description="Basic and acidic residues" evidence="12">
    <location>
        <begin position="1"/>
        <end position="36"/>
    </location>
</feature>
<evidence type="ECO:0000256" key="3">
    <source>
        <dbReference type="ARBA" id="ARBA00022475"/>
    </source>
</evidence>
<dbReference type="PANTHER" id="PTHR33392:SF8">
    <property type="entry name" value="REGULATORY PROTEIN MSRR"/>
    <property type="match status" value="1"/>
</dbReference>
<evidence type="ECO:0000313" key="16">
    <source>
        <dbReference type="Proteomes" id="UP000067523"/>
    </source>
</evidence>
<name>A0A0U2NSI9_9ENTE</name>
<reference evidence="16" key="1">
    <citation type="submission" date="2015-12" db="EMBL/GenBank/DDBJ databases">
        <authorList>
            <person name="Lauer A."/>
            <person name="Humrighouse B."/>
            <person name="Loparev V."/>
            <person name="Shewmaker P.L."/>
            <person name="Whitney A.M."/>
            <person name="McLaughlin R.W."/>
        </authorList>
    </citation>
    <scope>NUCLEOTIDE SEQUENCE [LARGE SCALE GENOMIC DNA]</scope>
    <source>
        <strain evidence="16">LMG 26678</strain>
    </source>
</reference>
<evidence type="ECO:0000313" key="15">
    <source>
        <dbReference type="EMBL" id="ALS38034.1"/>
    </source>
</evidence>
<keyword evidence="6 13" id="KW-1133">Transmembrane helix</keyword>
<evidence type="ECO:0000256" key="10">
    <source>
        <dbReference type="ARBA" id="ARBA00037178"/>
    </source>
</evidence>
<evidence type="ECO:0000259" key="14">
    <source>
        <dbReference type="Pfam" id="PF03816"/>
    </source>
</evidence>
<dbReference type="InterPro" id="IPR050922">
    <property type="entry name" value="LytR/CpsA/Psr_CW_biosynth"/>
</dbReference>
<keyword evidence="8 13" id="KW-0472">Membrane</keyword>
<feature type="region of interest" description="Disordered" evidence="12">
    <location>
        <begin position="1"/>
        <end position="83"/>
    </location>
</feature>